<gene>
    <name evidence="1" type="ORF">I4F81_009095</name>
</gene>
<comment type="caution">
    <text evidence="1">The sequence shown here is derived from an EMBL/GenBank/DDBJ whole genome shotgun (WGS) entry which is preliminary data.</text>
</comment>
<name>A0ACC3C8W6_PYRYE</name>
<organism evidence="1 2">
    <name type="scientific">Pyropia yezoensis</name>
    <name type="common">Susabi-nori</name>
    <name type="synonym">Porphyra yezoensis</name>
    <dbReference type="NCBI Taxonomy" id="2788"/>
    <lineage>
        <taxon>Eukaryota</taxon>
        <taxon>Rhodophyta</taxon>
        <taxon>Bangiophyceae</taxon>
        <taxon>Bangiales</taxon>
        <taxon>Bangiaceae</taxon>
        <taxon>Pyropia</taxon>
    </lineage>
</organism>
<protein>
    <submittedName>
        <fullName evidence="1">Uncharacterized protein</fullName>
    </submittedName>
</protein>
<sequence length="769" mass="81175">MALPGVPRSGVAPPAPAHGPRFCFFFPFFACFFLLFPSPPRTHRRRVSHQRTPARTVGAFFPSPPPLFVCVGRGVPLAFSVGGRPAAHAHAHAQAHAHAHAHAHAAHAQARAHTHAHAHVQAQPPPPPPPPPGPRRGHDGAPLLLLPPCSARRVPVWQPPRLPAGAPAAAAAHRDGALLVAGPAAAATAAAAAAAAAAACTRDRAVGATPAATAAAAATTPAGGPAGRGAQWGGGRDAAAAAAATPPAATGAAHQLVPTARTRGGGAHLLADAASGPVGRPVAAGVDGCRCHGRRPRRRWGCERGDRWQRRRRRGPGKWRRRPRGRPVRGGGGGGGGRDGGGGGWRSGRRRRGRPVRLSPVLRGLFAPSLPRLPPDCCARRTAGPAGAAAAKRGCTRHAAAPPQRGPSVPAGAAGLRPPLPPAAPGVWATAPAGGVPTVPAGRCHGQARGAAPPGACVACRRRCRRSPVRRESGAGGDGWPPRPPVPSGCRARAGHRRAGGVATRGAWRAPHRGAHPAAAVRAGGYGAFSREWRWCCCCCRRPAALRCRSGARRRRAGAAQARRQPRRVGGAALPVPHLWRGVCAGVQPQDPHPDGAHERETPLVPGVQPGVWGKGQPGAPRGRPPRERQALQLRVVRRALPPKGPFGGAHVVGARGGAPKGQEGGARRRRRRRRPRRWRRPRRRDRHVGCRGGEGSGCPACGAVCGAGRWGACVWRGPGRWGPSPWSGLHGGRRLPRRRCWRWGWRLEWRLEWRRWWRRRWWHWSRWH</sequence>
<accession>A0ACC3C8W6</accession>
<dbReference type="EMBL" id="CM020619">
    <property type="protein sequence ID" value="KAK1866579.1"/>
    <property type="molecule type" value="Genomic_DNA"/>
</dbReference>
<dbReference type="Proteomes" id="UP000798662">
    <property type="component" value="Chromosome 2"/>
</dbReference>
<evidence type="ECO:0000313" key="2">
    <source>
        <dbReference type="Proteomes" id="UP000798662"/>
    </source>
</evidence>
<evidence type="ECO:0000313" key="1">
    <source>
        <dbReference type="EMBL" id="KAK1866579.1"/>
    </source>
</evidence>
<keyword evidence="2" id="KW-1185">Reference proteome</keyword>
<proteinExistence type="predicted"/>
<reference evidence="1" key="1">
    <citation type="submission" date="2019-11" db="EMBL/GenBank/DDBJ databases">
        <title>Nori genome reveals adaptations in red seaweeds to the harsh intertidal environment.</title>
        <authorList>
            <person name="Wang D."/>
            <person name="Mao Y."/>
        </authorList>
    </citation>
    <scope>NUCLEOTIDE SEQUENCE</scope>
    <source>
        <tissue evidence="1">Gametophyte</tissue>
    </source>
</reference>